<evidence type="ECO:0000313" key="4">
    <source>
        <dbReference type="EMBL" id="KAE8238140.1"/>
    </source>
</evidence>
<keyword evidence="1" id="KW-0238">DNA-binding</keyword>
<proteinExistence type="predicted"/>
<feature type="region of interest" description="Disordered" evidence="2">
    <location>
        <begin position="551"/>
        <end position="649"/>
    </location>
</feature>
<sequence length="649" mass="72465">MQPVATTASTTGDDRETRVLAGVALVNNGLSLHEAARISGAPRETIRRRQSGTLARNATENGRQRLTDGEEAGLVSFILEMEQHGFPLRRADVEHSAMALVASRWDGATVPPPLGEHWFDRFIQRHSEEIGFRTKETLSRQRTKGLSRVNANHFFQLLEGTLTQHNISPSNIYSMDETGVQIGVCSKRFKYAGSSKPRKELVTAKRDGSQELTTIIEAICADGSTLPPTFVFKGKCYDATLCLDAKEVAVFTSSESGWTNALITQRWFEKVFLPYSLVRSSGGARLLIMDGHSSHFTLEMLKLAQQHNVHVLSLPSHSTHGMAPLDRTCFSPLKVAWAEAQRMEFFMTGVVRRDDVVRLYEEARLKSMTPANVIAGYRATGIWPLTGVAAIPAAMFAETQLSEAELEEAESDAWLSDSLAEALWDLLPVLRSRRARETVVQASRRIREASAEKLLFKDTVEKLRMHAASLKAKPRAFRVAEKGYGQAKLWTQPESIAEMEAARAHKQQEEARLEQVREERELRREQKEIEDAEKKKRQEIKKAEALAKKIEKERAKKEAKQAKEAAKEEAKRAKEAADRAKRVEEEKAKKEREALKRKAAGDGVDANKPKKRSKKIGLSNSKSPTADPKSSSSEPSNPLVLQPTQLANQ</sequence>
<reference evidence="4" key="1">
    <citation type="submission" date="2016-04" db="EMBL/GenBank/DDBJ databases">
        <authorList>
            <person name="Nguyen H.D."/>
            <person name="Samba Siva P."/>
            <person name="Cullis J."/>
            <person name="Levesque C.A."/>
            <person name="Hambleton S."/>
        </authorList>
    </citation>
    <scope>NUCLEOTIDE SEQUENCE</scope>
    <source>
        <strain evidence="4">DAOMC 236426</strain>
    </source>
</reference>
<evidence type="ECO:0000313" key="5">
    <source>
        <dbReference type="Proteomes" id="UP000077684"/>
    </source>
</evidence>
<dbReference type="GO" id="GO:0005634">
    <property type="term" value="C:nucleus"/>
    <property type="evidence" value="ECO:0007669"/>
    <property type="project" value="TreeGrafter"/>
</dbReference>
<evidence type="ECO:0000256" key="2">
    <source>
        <dbReference type="SAM" id="MobiDB-lite"/>
    </source>
</evidence>
<dbReference type="PANTHER" id="PTHR19303">
    <property type="entry name" value="TRANSPOSON"/>
    <property type="match status" value="1"/>
</dbReference>
<name>A0A8X7MJ34_9BASI</name>
<dbReference type="PROSITE" id="PS51253">
    <property type="entry name" value="HTH_CENPB"/>
    <property type="match status" value="1"/>
</dbReference>
<evidence type="ECO:0000256" key="1">
    <source>
        <dbReference type="ARBA" id="ARBA00023125"/>
    </source>
</evidence>
<dbReference type="PANTHER" id="PTHR19303:SF74">
    <property type="entry name" value="POGO TRANSPOSABLE ELEMENT WITH KRAB DOMAIN"/>
    <property type="match status" value="1"/>
</dbReference>
<dbReference type="EMBL" id="LWDE02002259">
    <property type="protein sequence ID" value="KAE8238140.1"/>
    <property type="molecule type" value="Genomic_DNA"/>
</dbReference>
<organism evidence="4 5">
    <name type="scientific">Tilletia controversa</name>
    <name type="common">dwarf bunt fungus</name>
    <dbReference type="NCBI Taxonomy" id="13291"/>
    <lineage>
        <taxon>Eukaryota</taxon>
        <taxon>Fungi</taxon>
        <taxon>Dikarya</taxon>
        <taxon>Basidiomycota</taxon>
        <taxon>Ustilaginomycotina</taxon>
        <taxon>Exobasidiomycetes</taxon>
        <taxon>Tilletiales</taxon>
        <taxon>Tilletiaceae</taxon>
        <taxon>Tilletia</taxon>
    </lineage>
</organism>
<dbReference type="InterPro" id="IPR004875">
    <property type="entry name" value="DDE_SF_endonuclease_dom"/>
</dbReference>
<dbReference type="InterPro" id="IPR050863">
    <property type="entry name" value="CenT-Element_Derived"/>
</dbReference>
<feature type="compositionally biased region" description="Polar residues" evidence="2">
    <location>
        <begin position="618"/>
        <end position="636"/>
    </location>
</feature>
<gene>
    <name evidence="4" type="ORF">A4X06_0g8976</name>
</gene>
<dbReference type="AlphaFoldDB" id="A0A8X7MJ34"/>
<dbReference type="Pfam" id="PF03221">
    <property type="entry name" value="HTH_Tnp_Tc5"/>
    <property type="match status" value="1"/>
</dbReference>
<dbReference type="Pfam" id="PF03184">
    <property type="entry name" value="DDE_1"/>
    <property type="match status" value="1"/>
</dbReference>
<dbReference type="InterPro" id="IPR006600">
    <property type="entry name" value="HTH_CenpB_DNA-bd_dom"/>
</dbReference>
<evidence type="ECO:0000259" key="3">
    <source>
        <dbReference type="PROSITE" id="PS51253"/>
    </source>
</evidence>
<dbReference type="Proteomes" id="UP000077684">
    <property type="component" value="Unassembled WGS sequence"/>
</dbReference>
<dbReference type="GO" id="GO:0003677">
    <property type="term" value="F:DNA binding"/>
    <property type="evidence" value="ECO:0007669"/>
    <property type="project" value="UniProtKB-KW"/>
</dbReference>
<dbReference type="Gene3D" id="3.30.420.10">
    <property type="entry name" value="Ribonuclease H-like superfamily/Ribonuclease H"/>
    <property type="match status" value="1"/>
</dbReference>
<keyword evidence="5" id="KW-1185">Reference proteome</keyword>
<comment type="caution">
    <text evidence="4">The sequence shown here is derived from an EMBL/GenBank/DDBJ whole genome shotgun (WGS) entry which is preliminary data.</text>
</comment>
<reference evidence="4" key="2">
    <citation type="journal article" date="2019" name="IMA Fungus">
        <title>Genome sequencing and comparison of five Tilletia species to identify candidate genes for the detection of regulated species infecting wheat.</title>
        <authorList>
            <person name="Nguyen H.D.T."/>
            <person name="Sultana T."/>
            <person name="Kesanakurti P."/>
            <person name="Hambleton S."/>
        </authorList>
    </citation>
    <scope>NUCLEOTIDE SEQUENCE</scope>
    <source>
        <strain evidence="4">DAOMC 236426</strain>
    </source>
</reference>
<feature type="compositionally biased region" description="Basic and acidic residues" evidence="2">
    <location>
        <begin position="551"/>
        <end position="608"/>
    </location>
</feature>
<protein>
    <recommendedName>
        <fullName evidence="3">HTH CENPB-type domain-containing protein</fullName>
    </recommendedName>
</protein>
<feature type="domain" description="HTH CENPB-type" evidence="3">
    <location>
        <begin position="58"/>
        <end position="132"/>
    </location>
</feature>
<dbReference type="InterPro" id="IPR036397">
    <property type="entry name" value="RNaseH_sf"/>
</dbReference>
<accession>A0A8X7MJ34</accession>